<keyword evidence="6" id="KW-0418">Kinase</keyword>
<evidence type="ECO:0000256" key="7">
    <source>
        <dbReference type="ARBA" id="ARBA00022840"/>
    </source>
</evidence>
<evidence type="ECO:0000256" key="10">
    <source>
        <dbReference type="ARBA" id="ARBA00048679"/>
    </source>
</evidence>
<evidence type="ECO:0000256" key="1">
    <source>
        <dbReference type="ARBA" id="ARBA00012513"/>
    </source>
</evidence>
<dbReference type="InterPro" id="IPR011009">
    <property type="entry name" value="Kinase-like_dom_sf"/>
</dbReference>
<organism evidence="12">
    <name type="scientific">Timema californicum</name>
    <name type="common">California timema</name>
    <name type="synonym">Walking stick</name>
    <dbReference type="NCBI Taxonomy" id="61474"/>
    <lineage>
        <taxon>Eukaryota</taxon>
        <taxon>Metazoa</taxon>
        <taxon>Ecdysozoa</taxon>
        <taxon>Arthropoda</taxon>
        <taxon>Hexapoda</taxon>
        <taxon>Insecta</taxon>
        <taxon>Pterygota</taxon>
        <taxon>Neoptera</taxon>
        <taxon>Polyneoptera</taxon>
        <taxon>Phasmatodea</taxon>
        <taxon>Timematodea</taxon>
        <taxon>Timematoidea</taxon>
        <taxon>Timematidae</taxon>
        <taxon>Timema</taxon>
    </lineage>
</organism>
<proteinExistence type="predicted"/>
<feature type="domain" description="Protein kinase" evidence="11">
    <location>
        <begin position="35"/>
        <end position="89"/>
    </location>
</feature>
<sequence>MPVIEPGTTSSIENYTPDCAKVLDYELRLPEVDDFDIIKPISRGAFGKVFLGRKKTLPDQVYAVKVMKKEDMINKNMVSQGTTCWLNAP</sequence>
<evidence type="ECO:0000256" key="4">
    <source>
        <dbReference type="ARBA" id="ARBA00022679"/>
    </source>
</evidence>
<keyword evidence="3" id="KW-0723">Serine/threonine-protein kinase</keyword>
<gene>
    <name evidence="12" type="ORF">TCMB3V08_LOCUS11252</name>
</gene>
<protein>
    <recommendedName>
        <fullName evidence="2">Serine/threonine-protein kinase greatwall</fullName>
        <ecNumber evidence="1">2.7.11.1</ecNumber>
    </recommendedName>
    <alternativeName>
        <fullName evidence="8">Microtubule-associated serine/threonine-protein kinase-like</fullName>
    </alternativeName>
</protein>
<dbReference type="PANTHER" id="PTHR24356:SF1">
    <property type="entry name" value="SERINE_THREONINE-PROTEIN KINASE GREATWALL"/>
    <property type="match status" value="1"/>
</dbReference>
<dbReference type="PROSITE" id="PS50011">
    <property type="entry name" value="PROTEIN_KINASE_DOM"/>
    <property type="match status" value="1"/>
</dbReference>
<keyword evidence="5" id="KW-0547">Nucleotide-binding</keyword>
<evidence type="ECO:0000256" key="5">
    <source>
        <dbReference type="ARBA" id="ARBA00022741"/>
    </source>
</evidence>
<dbReference type="InterPro" id="IPR000719">
    <property type="entry name" value="Prot_kinase_dom"/>
</dbReference>
<comment type="catalytic activity">
    <reaction evidence="9">
        <text>L-threonyl-[protein] + ATP = O-phospho-L-threonyl-[protein] + ADP + H(+)</text>
        <dbReference type="Rhea" id="RHEA:46608"/>
        <dbReference type="Rhea" id="RHEA-COMP:11060"/>
        <dbReference type="Rhea" id="RHEA-COMP:11605"/>
        <dbReference type="ChEBI" id="CHEBI:15378"/>
        <dbReference type="ChEBI" id="CHEBI:30013"/>
        <dbReference type="ChEBI" id="CHEBI:30616"/>
        <dbReference type="ChEBI" id="CHEBI:61977"/>
        <dbReference type="ChEBI" id="CHEBI:456216"/>
        <dbReference type="EC" id="2.7.11.1"/>
    </reaction>
</comment>
<dbReference type="InterPro" id="IPR050236">
    <property type="entry name" value="Ser_Thr_kinase_AGC"/>
</dbReference>
<dbReference type="PANTHER" id="PTHR24356">
    <property type="entry name" value="SERINE/THREONINE-PROTEIN KINASE"/>
    <property type="match status" value="1"/>
</dbReference>
<dbReference type="AlphaFoldDB" id="A0A7R9JGS0"/>
<dbReference type="EMBL" id="OE188441">
    <property type="protein sequence ID" value="CAD7578715.1"/>
    <property type="molecule type" value="Genomic_DNA"/>
</dbReference>
<evidence type="ECO:0000256" key="3">
    <source>
        <dbReference type="ARBA" id="ARBA00022527"/>
    </source>
</evidence>
<reference evidence="12" key="1">
    <citation type="submission" date="2020-11" db="EMBL/GenBank/DDBJ databases">
        <authorList>
            <person name="Tran Van P."/>
        </authorList>
    </citation>
    <scope>NUCLEOTIDE SEQUENCE</scope>
</reference>
<dbReference type="GO" id="GO:0005634">
    <property type="term" value="C:nucleus"/>
    <property type="evidence" value="ECO:0007669"/>
    <property type="project" value="TreeGrafter"/>
</dbReference>
<dbReference type="Gene3D" id="3.30.200.20">
    <property type="entry name" value="Phosphorylase Kinase, domain 1"/>
    <property type="match status" value="1"/>
</dbReference>
<dbReference type="GO" id="GO:0005524">
    <property type="term" value="F:ATP binding"/>
    <property type="evidence" value="ECO:0007669"/>
    <property type="project" value="UniProtKB-KW"/>
</dbReference>
<dbReference type="SUPFAM" id="SSF56112">
    <property type="entry name" value="Protein kinase-like (PK-like)"/>
    <property type="match status" value="1"/>
</dbReference>
<keyword evidence="4" id="KW-0808">Transferase</keyword>
<dbReference type="GO" id="GO:0004674">
    <property type="term" value="F:protein serine/threonine kinase activity"/>
    <property type="evidence" value="ECO:0007669"/>
    <property type="project" value="UniProtKB-KW"/>
</dbReference>
<keyword evidence="7" id="KW-0067">ATP-binding</keyword>
<evidence type="ECO:0000313" key="12">
    <source>
        <dbReference type="EMBL" id="CAD7578715.1"/>
    </source>
</evidence>
<evidence type="ECO:0000256" key="8">
    <source>
        <dbReference type="ARBA" id="ARBA00033099"/>
    </source>
</evidence>
<evidence type="ECO:0000256" key="9">
    <source>
        <dbReference type="ARBA" id="ARBA00047899"/>
    </source>
</evidence>
<dbReference type="EC" id="2.7.11.1" evidence="1"/>
<dbReference type="GO" id="GO:0035556">
    <property type="term" value="P:intracellular signal transduction"/>
    <property type="evidence" value="ECO:0007669"/>
    <property type="project" value="TreeGrafter"/>
</dbReference>
<evidence type="ECO:0000256" key="2">
    <source>
        <dbReference type="ARBA" id="ARBA00022148"/>
    </source>
</evidence>
<name>A0A7R9JGS0_TIMCA</name>
<comment type="catalytic activity">
    <reaction evidence="10">
        <text>L-seryl-[protein] + ATP = O-phospho-L-seryl-[protein] + ADP + H(+)</text>
        <dbReference type="Rhea" id="RHEA:17989"/>
        <dbReference type="Rhea" id="RHEA-COMP:9863"/>
        <dbReference type="Rhea" id="RHEA-COMP:11604"/>
        <dbReference type="ChEBI" id="CHEBI:15378"/>
        <dbReference type="ChEBI" id="CHEBI:29999"/>
        <dbReference type="ChEBI" id="CHEBI:30616"/>
        <dbReference type="ChEBI" id="CHEBI:83421"/>
        <dbReference type="ChEBI" id="CHEBI:456216"/>
        <dbReference type="EC" id="2.7.11.1"/>
    </reaction>
</comment>
<accession>A0A7R9JGS0</accession>
<evidence type="ECO:0000256" key="6">
    <source>
        <dbReference type="ARBA" id="ARBA00022777"/>
    </source>
</evidence>
<evidence type="ECO:0000259" key="11">
    <source>
        <dbReference type="PROSITE" id="PS50011"/>
    </source>
</evidence>